<dbReference type="RefSeq" id="WP_381200534.1">
    <property type="nucleotide sequence ID" value="NZ_JBHSFE010000022.1"/>
</dbReference>
<organism evidence="2 3">
    <name type="scientific">Streptomyces maoxianensis</name>
    <dbReference type="NCBI Taxonomy" id="1459942"/>
    <lineage>
        <taxon>Bacteria</taxon>
        <taxon>Bacillati</taxon>
        <taxon>Actinomycetota</taxon>
        <taxon>Actinomycetes</taxon>
        <taxon>Kitasatosporales</taxon>
        <taxon>Streptomycetaceae</taxon>
        <taxon>Streptomyces</taxon>
    </lineage>
</organism>
<proteinExistence type="predicted"/>
<dbReference type="EMBL" id="JBHSFE010000022">
    <property type="protein sequence ID" value="MFC4611437.1"/>
    <property type="molecule type" value="Genomic_DNA"/>
</dbReference>
<keyword evidence="1" id="KW-0472">Membrane</keyword>
<keyword evidence="3" id="KW-1185">Reference proteome</keyword>
<reference evidence="3" key="1">
    <citation type="journal article" date="2019" name="Int. J. Syst. Evol. Microbiol.">
        <title>The Global Catalogue of Microorganisms (GCM) 10K type strain sequencing project: providing services to taxonomists for standard genome sequencing and annotation.</title>
        <authorList>
            <consortium name="The Broad Institute Genomics Platform"/>
            <consortium name="The Broad Institute Genome Sequencing Center for Infectious Disease"/>
            <person name="Wu L."/>
            <person name="Ma J."/>
        </authorList>
    </citation>
    <scope>NUCLEOTIDE SEQUENCE [LARGE SCALE GENOMIC DNA]</scope>
    <source>
        <strain evidence="3">CGMCC 4.7139</strain>
    </source>
</reference>
<protein>
    <recommendedName>
        <fullName evidence="4">Secreted protein</fullName>
    </recommendedName>
</protein>
<evidence type="ECO:0000313" key="3">
    <source>
        <dbReference type="Proteomes" id="UP001595993"/>
    </source>
</evidence>
<comment type="caution">
    <text evidence="2">The sequence shown here is derived from an EMBL/GenBank/DDBJ whole genome shotgun (WGS) entry which is preliminary data.</text>
</comment>
<gene>
    <name evidence="2" type="ORF">ACFO9E_27125</name>
</gene>
<evidence type="ECO:0000313" key="2">
    <source>
        <dbReference type="EMBL" id="MFC4611437.1"/>
    </source>
</evidence>
<sequence length="419" mass="46539">MVIGERPVIEEPRLAVRRPSSSLWSRRSLLIVLLPVLAAVLTGVAVLAVSGNILLPFERVVTLEGKMASKRDFFEDEEVQRLLLKHHIRVHITSSGSREVAIGDVASYDFVFPSGQPAGDLITSQRAAKNEYVKVHRPFVSPIVLATYREYAETLRAAGIATPQHASGKGRPLYYVLDMRKFLTSIDEKKRWNDIGIQNLGITNANRILAQGPDVCGSNSAGTYLALVAFTWHGEHDEVPDTDTEADDRARAIKHLLEQGLPAADVFRTYLSPEGKGIAPVVVAYEHQYLTYQVQYQAESKELDSQRVLLYPDSQFVTQPQFISLTREGERLGELITRDPELRQRAMELGFRILDPSGEVAGDQLSRFLRQRHIPVPSMEGDNTRSSMPRLRFLERMISIVGDCPAAGTSAGTSPGLPE</sequence>
<evidence type="ECO:0000256" key="1">
    <source>
        <dbReference type="SAM" id="Phobius"/>
    </source>
</evidence>
<name>A0ABV9GEH7_9ACTN</name>
<feature type="transmembrane region" description="Helical" evidence="1">
    <location>
        <begin position="28"/>
        <end position="49"/>
    </location>
</feature>
<dbReference type="Proteomes" id="UP001595993">
    <property type="component" value="Unassembled WGS sequence"/>
</dbReference>
<accession>A0ABV9GEH7</accession>
<keyword evidence="1" id="KW-0812">Transmembrane</keyword>
<keyword evidence="1" id="KW-1133">Transmembrane helix</keyword>
<evidence type="ECO:0008006" key="4">
    <source>
        <dbReference type="Google" id="ProtNLM"/>
    </source>
</evidence>